<proteinExistence type="predicted"/>
<dbReference type="EMBL" id="GBRH01245662">
    <property type="protein sequence ID" value="JAD52233.1"/>
    <property type="molecule type" value="Transcribed_RNA"/>
</dbReference>
<organism evidence="1">
    <name type="scientific">Arundo donax</name>
    <name type="common">Giant reed</name>
    <name type="synonym">Donax arundinaceus</name>
    <dbReference type="NCBI Taxonomy" id="35708"/>
    <lineage>
        <taxon>Eukaryota</taxon>
        <taxon>Viridiplantae</taxon>
        <taxon>Streptophyta</taxon>
        <taxon>Embryophyta</taxon>
        <taxon>Tracheophyta</taxon>
        <taxon>Spermatophyta</taxon>
        <taxon>Magnoliopsida</taxon>
        <taxon>Liliopsida</taxon>
        <taxon>Poales</taxon>
        <taxon>Poaceae</taxon>
        <taxon>PACMAD clade</taxon>
        <taxon>Arundinoideae</taxon>
        <taxon>Arundineae</taxon>
        <taxon>Arundo</taxon>
    </lineage>
</organism>
<name>A0A0A9AQU1_ARUDO</name>
<reference evidence="1" key="1">
    <citation type="submission" date="2014-09" db="EMBL/GenBank/DDBJ databases">
        <authorList>
            <person name="Magalhaes I.L.F."/>
            <person name="Oliveira U."/>
            <person name="Santos F.R."/>
            <person name="Vidigal T.H.D.A."/>
            <person name="Brescovit A.D."/>
            <person name="Santos A.J."/>
        </authorList>
    </citation>
    <scope>NUCLEOTIDE SEQUENCE</scope>
    <source>
        <tissue evidence="1">Shoot tissue taken approximately 20 cm above the soil surface</tissue>
    </source>
</reference>
<accession>A0A0A9AQU1</accession>
<sequence>MFVDTNKHSPHTYQNSRMPLYSWHPHTLAEH</sequence>
<protein>
    <submittedName>
        <fullName evidence="1">Uncharacterized protein</fullName>
    </submittedName>
</protein>
<dbReference type="AlphaFoldDB" id="A0A0A9AQU1"/>
<reference evidence="1" key="2">
    <citation type="journal article" date="2015" name="Data Brief">
        <title>Shoot transcriptome of the giant reed, Arundo donax.</title>
        <authorList>
            <person name="Barrero R.A."/>
            <person name="Guerrero F.D."/>
            <person name="Moolhuijzen P."/>
            <person name="Goolsby J.A."/>
            <person name="Tidwell J."/>
            <person name="Bellgard S.E."/>
            <person name="Bellgard M.I."/>
        </authorList>
    </citation>
    <scope>NUCLEOTIDE SEQUENCE</scope>
    <source>
        <tissue evidence="1">Shoot tissue taken approximately 20 cm above the soil surface</tissue>
    </source>
</reference>
<evidence type="ECO:0000313" key="1">
    <source>
        <dbReference type="EMBL" id="JAD52233.1"/>
    </source>
</evidence>